<comment type="caution">
    <text evidence="1">The sequence shown here is derived from an EMBL/GenBank/DDBJ whole genome shotgun (WGS) entry which is preliminary data.</text>
</comment>
<gene>
    <name evidence="1" type="ORF">F130042H8_36610</name>
</gene>
<sequence>MFRMWGKLIKDNHLIKDMTVCRSDYSQSRTQMVFDCLDEICCDFDLEKPIWLDSNVKDFQLHAKTRFGRDHFIESIDFDYLEIQVIEE</sequence>
<evidence type="ECO:0000313" key="1">
    <source>
        <dbReference type="EMBL" id="GAA6270601.1"/>
    </source>
</evidence>
<protein>
    <submittedName>
        <fullName evidence="1">Uncharacterized protein</fullName>
    </submittedName>
</protein>
<keyword evidence="2" id="KW-1185">Reference proteome</keyword>
<proteinExistence type="predicted"/>
<organism evidence="1 2">
    <name type="scientific">Enterocloster alcoholdehydrogenati</name>
    <dbReference type="NCBI Taxonomy" id="2547410"/>
    <lineage>
        <taxon>Bacteria</taxon>
        <taxon>Bacillati</taxon>
        <taxon>Bacillota</taxon>
        <taxon>Clostridia</taxon>
        <taxon>Lachnospirales</taxon>
        <taxon>Lachnospiraceae</taxon>
        <taxon>Enterocloster</taxon>
    </lineage>
</organism>
<name>A0ABQ0B2X9_9FIRM</name>
<dbReference type="Proteomes" id="UP001600894">
    <property type="component" value="Unassembled WGS sequence"/>
</dbReference>
<accession>A0ABQ0B2X9</accession>
<evidence type="ECO:0000313" key="2">
    <source>
        <dbReference type="Proteomes" id="UP001600894"/>
    </source>
</evidence>
<reference evidence="1 2" key="1">
    <citation type="submission" date="2024-04" db="EMBL/GenBank/DDBJ databases">
        <title>Defined microbial consortia suppress multidrug-resistant proinflammatory Enterobacteriaceae via ecological control.</title>
        <authorList>
            <person name="Furuichi M."/>
            <person name="Kawaguchi T."/>
            <person name="Pust M."/>
            <person name="Yasuma K."/>
            <person name="Plichta D."/>
            <person name="Hasegawa N."/>
            <person name="Ohya T."/>
            <person name="Bhattarai S."/>
            <person name="Sasajima S."/>
            <person name="Aoto Y."/>
            <person name="Tuganbaev T."/>
            <person name="Yaginuma M."/>
            <person name="Ueda M."/>
            <person name="Okahashi N."/>
            <person name="Amafuji K."/>
            <person name="Kiridooshi Y."/>
            <person name="Sugita K."/>
            <person name="Strazar M."/>
            <person name="Skelly A."/>
            <person name="Suda W."/>
            <person name="Hattori M."/>
            <person name="Nakamoto N."/>
            <person name="Caballero S."/>
            <person name="Norman J."/>
            <person name="Olle B."/>
            <person name="Tanoue T."/>
            <person name="Arita M."/>
            <person name="Bucci V."/>
            <person name="Atarashi K."/>
            <person name="Xavier R."/>
            <person name="Honda K."/>
        </authorList>
    </citation>
    <scope>NUCLEOTIDE SEQUENCE [LARGE SCALE GENOMIC DNA]</scope>
    <source>
        <strain evidence="2">f13</strain>
    </source>
</reference>
<dbReference type="RefSeq" id="WP_176255228.1">
    <property type="nucleotide sequence ID" value="NZ_BAABXL010000001.1"/>
</dbReference>
<dbReference type="EMBL" id="BAABXL010000001">
    <property type="protein sequence ID" value="GAA6270601.1"/>
    <property type="molecule type" value="Genomic_DNA"/>
</dbReference>